<dbReference type="AlphaFoldDB" id="A0A4R5KN61"/>
<dbReference type="InterPro" id="IPR018729">
    <property type="entry name" value="DUF2269_transmembrane"/>
</dbReference>
<keyword evidence="1" id="KW-1133">Transmembrane helix</keyword>
<evidence type="ECO:0000313" key="3">
    <source>
        <dbReference type="Proteomes" id="UP000295636"/>
    </source>
</evidence>
<keyword evidence="1" id="KW-0812">Transmembrane</keyword>
<accession>A0A4R5KN61</accession>
<proteinExistence type="predicted"/>
<keyword evidence="1" id="KW-0472">Membrane</keyword>
<evidence type="ECO:0000256" key="1">
    <source>
        <dbReference type="SAM" id="Phobius"/>
    </source>
</evidence>
<dbReference type="OrthoDB" id="69600at2"/>
<comment type="caution">
    <text evidence="2">The sequence shown here is derived from an EMBL/GenBank/DDBJ whole genome shotgun (WGS) entry which is preliminary data.</text>
</comment>
<dbReference type="RefSeq" id="WP_133229287.1">
    <property type="nucleotide sequence ID" value="NZ_SMRT01000006.1"/>
</dbReference>
<sequence length="151" mass="17168">MKWFVLLHVLTAIIGLGPAFAFPFLLRRTESIEDMVRALHSVARLELFPKLFGTIAVLSGLLLLWIGTYGSWLQIWIVGTLFLYLIIEVLVVVFLNPTAKKLYDSLTSLDMKSLPELPHQAAAMYTRVRNLHLWASVLSLFIFALMILKPQ</sequence>
<feature type="transmembrane region" description="Helical" evidence="1">
    <location>
        <begin position="131"/>
        <end position="148"/>
    </location>
</feature>
<reference evidence="2 3" key="1">
    <citation type="submission" date="2019-03" db="EMBL/GenBank/DDBJ databases">
        <title>This is whole genome sequence of Paenibacillus sp MS74 strain.</title>
        <authorList>
            <person name="Trinh H.N."/>
        </authorList>
    </citation>
    <scope>NUCLEOTIDE SEQUENCE [LARGE SCALE GENOMIC DNA]</scope>
    <source>
        <strain evidence="2 3">MS74</strain>
    </source>
</reference>
<protein>
    <submittedName>
        <fullName evidence="2">DUF2269 family protein</fullName>
    </submittedName>
</protein>
<dbReference type="Pfam" id="PF10027">
    <property type="entry name" value="DUF2269"/>
    <property type="match status" value="1"/>
</dbReference>
<dbReference type="Proteomes" id="UP000295636">
    <property type="component" value="Unassembled WGS sequence"/>
</dbReference>
<feature type="transmembrane region" description="Helical" evidence="1">
    <location>
        <begin position="6"/>
        <end position="26"/>
    </location>
</feature>
<feature type="transmembrane region" description="Helical" evidence="1">
    <location>
        <begin position="73"/>
        <end position="95"/>
    </location>
</feature>
<evidence type="ECO:0000313" key="2">
    <source>
        <dbReference type="EMBL" id="TDF97083.1"/>
    </source>
</evidence>
<organism evidence="2 3">
    <name type="scientific">Paenibacillus piri</name>
    <dbReference type="NCBI Taxonomy" id="2547395"/>
    <lineage>
        <taxon>Bacteria</taxon>
        <taxon>Bacillati</taxon>
        <taxon>Bacillota</taxon>
        <taxon>Bacilli</taxon>
        <taxon>Bacillales</taxon>
        <taxon>Paenibacillaceae</taxon>
        <taxon>Paenibacillus</taxon>
    </lineage>
</organism>
<dbReference type="EMBL" id="SMRT01000006">
    <property type="protein sequence ID" value="TDF97083.1"/>
    <property type="molecule type" value="Genomic_DNA"/>
</dbReference>
<gene>
    <name evidence="2" type="ORF">E1757_14655</name>
</gene>
<keyword evidence="3" id="KW-1185">Reference proteome</keyword>
<name>A0A4R5KN61_9BACL</name>
<feature type="transmembrane region" description="Helical" evidence="1">
    <location>
        <begin position="47"/>
        <end position="67"/>
    </location>
</feature>